<sequence length="218" mass="23664">MILSAGRGERMRPLTDRCPKPLLEVDGRPLIEHQIRRLVAAGWPEIVINLGWLGETLETALGDGARLGARLFYSPEGWPALETGGGISHALPLLGPEPFLVVNGDVWCDTDFRQLELGREDLACLLLVDNPAHNPGGDFALRDGRVETAGEPRLTFAGIGLYHPELFADAPPGAWPLAPRLRDAVSAGRVAGIHHTGEWVDVGTPDRLEQLNRKLSSL</sequence>
<dbReference type="PANTHER" id="PTHR43584:SF8">
    <property type="entry name" value="N-ACETYLMURAMATE ALPHA-1-PHOSPHATE URIDYLYLTRANSFERASE"/>
    <property type="match status" value="1"/>
</dbReference>
<keyword evidence="2" id="KW-0548">Nucleotidyltransferase</keyword>
<feature type="domain" description="Nucleotidyl transferase" evidence="3">
    <location>
        <begin position="1"/>
        <end position="115"/>
    </location>
</feature>
<name>A0ABU0W423_9GAMM</name>
<dbReference type="InterPro" id="IPR005835">
    <property type="entry name" value="NTP_transferase_dom"/>
</dbReference>
<dbReference type="Pfam" id="PF00483">
    <property type="entry name" value="NTP_transferase"/>
    <property type="match status" value="1"/>
</dbReference>
<comment type="caution">
    <text evidence="4">The sequence shown here is derived from an EMBL/GenBank/DDBJ whole genome shotgun (WGS) entry which is preliminary data.</text>
</comment>
<dbReference type="PANTHER" id="PTHR43584">
    <property type="entry name" value="NUCLEOTIDYL TRANSFERASE"/>
    <property type="match status" value="1"/>
</dbReference>
<evidence type="ECO:0000313" key="5">
    <source>
        <dbReference type="Proteomes" id="UP001239019"/>
    </source>
</evidence>
<evidence type="ECO:0000256" key="2">
    <source>
        <dbReference type="ARBA" id="ARBA00022695"/>
    </source>
</evidence>
<evidence type="ECO:0000256" key="1">
    <source>
        <dbReference type="ARBA" id="ARBA00022679"/>
    </source>
</evidence>
<keyword evidence="5" id="KW-1185">Reference proteome</keyword>
<gene>
    <name evidence="4" type="ORF">RBH19_02625</name>
</gene>
<keyword evidence="1" id="KW-0808">Transferase</keyword>
<dbReference type="InterPro" id="IPR054790">
    <property type="entry name" value="MurU"/>
</dbReference>
<proteinExistence type="predicted"/>
<dbReference type="InterPro" id="IPR050065">
    <property type="entry name" value="GlmU-like"/>
</dbReference>
<dbReference type="SUPFAM" id="SSF53448">
    <property type="entry name" value="Nucleotide-diphospho-sugar transferases"/>
    <property type="match status" value="1"/>
</dbReference>
<dbReference type="InterPro" id="IPR029044">
    <property type="entry name" value="Nucleotide-diphossugar_trans"/>
</dbReference>
<evidence type="ECO:0000259" key="3">
    <source>
        <dbReference type="Pfam" id="PF00483"/>
    </source>
</evidence>
<dbReference type="NCBIfam" id="NF045761">
    <property type="entry name" value="NAMPUrTaseMurU"/>
    <property type="match status" value="1"/>
</dbReference>
<dbReference type="Gene3D" id="3.90.550.10">
    <property type="entry name" value="Spore Coat Polysaccharide Biosynthesis Protein SpsA, Chain A"/>
    <property type="match status" value="1"/>
</dbReference>
<organism evidence="4 5">
    <name type="scientific">Natronospira bacteriovora</name>
    <dbReference type="NCBI Taxonomy" id="3069753"/>
    <lineage>
        <taxon>Bacteria</taxon>
        <taxon>Pseudomonadati</taxon>
        <taxon>Pseudomonadota</taxon>
        <taxon>Gammaproteobacteria</taxon>
        <taxon>Natronospirales</taxon>
        <taxon>Natronospiraceae</taxon>
        <taxon>Natronospira</taxon>
    </lineage>
</organism>
<dbReference type="Proteomes" id="UP001239019">
    <property type="component" value="Unassembled WGS sequence"/>
</dbReference>
<dbReference type="CDD" id="cd06422">
    <property type="entry name" value="NTP_transferase_like_1"/>
    <property type="match status" value="1"/>
</dbReference>
<protein>
    <submittedName>
        <fullName evidence="4">Nucleotidyltransferase family protein</fullName>
    </submittedName>
</protein>
<dbReference type="EMBL" id="JAVDDT010000001">
    <property type="protein sequence ID" value="MDQ2068767.1"/>
    <property type="molecule type" value="Genomic_DNA"/>
</dbReference>
<reference evidence="4 5" key="1">
    <citation type="submission" date="2023-08" db="EMBL/GenBank/DDBJ databases">
        <title>Whole-genome sequencing of halo(alkali)philic microorganisms from hypersaline lakes.</title>
        <authorList>
            <person name="Sorokin D.Y."/>
            <person name="Abbas B."/>
            <person name="Merkel A.Y."/>
        </authorList>
    </citation>
    <scope>NUCLEOTIDE SEQUENCE [LARGE SCALE GENOMIC DNA]</scope>
    <source>
        <strain evidence="4 5">AB-CW4</strain>
    </source>
</reference>
<evidence type="ECO:0000313" key="4">
    <source>
        <dbReference type="EMBL" id="MDQ2068767.1"/>
    </source>
</evidence>
<accession>A0ABU0W423</accession>
<dbReference type="RefSeq" id="WP_306727300.1">
    <property type="nucleotide sequence ID" value="NZ_JAVDDT010000001.1"/>
</dbReference>